<protein>
    <submittedName>
        <fullName evidence="4">TetR family transcriptional regulator</fullName>
    </submittedName>
</protein>
<organism evidence="4 5">
    <name type="scientific">Clostridium innocuum</name>
    <dbReference type="NCBI Taxonomy" id="1522"/>
    <lineage>
        <taxon>Bacteria</taxon>
        <taxon>Bacillati</taxon>
        <taxon>Bacillota</taxon>
        <taxon>Clostridia</taxon>
        <taxon>Eubacteriales</taxon>
        <taxon>Clostridiaceae</taxon>
        <taxon>Clostridium</taxon>
    </lineage>
</organism>
<dbReference type="GO" id="GO:0003677">
    <property type="term" value="F:DNA binding"/>
    <property type="evidence" value="ECO:0007669"/>
    <property type="project" value="UniProtKB-UniRule"/>
</dbReference>
<dbReference type="PANTHER" id="PTHR43479:SF11">
    <property type="entry name" value="ACREF_ENVCD OPERON REPRESSOR-RELATED"/>
    <property type="match status" value="1"/>
</dbReference>
<evidence type="ECO:0000256" key="2">
    <source>
        <dbReference type="PROSITE-ProRule" id="PRU00335"/>
    </source>
</evidence>
<dbReference type="Pfam" id="PF00440">
    <property type="entry name" value="TetR_N"/>
    <property type="match status" value="1"/>
</dbReference>
<evidence type="ECO:0000313" key="5">
    <source>
        <dbReference type="Proteomes" id="UP000030008"/>
    </source>
</evidence>
<dbReference type="Proteomes" id="UP000030008">
    <property type="component" value="Unassembled WGS sequence"/>
</dbReference>
<proteinExistence type="predicted"/>
<reference evidence="4 5" key="1">
    <citation type="submission" date="2014-08" db="EMBL/GenBank/DDBJ databases">
        <title>Clostridium innocuum, an unnegligible vancomycin-resistant pathogen causing extra-intestinal infections.</title>
        <authorList>
            <person name="Feng Y."/>
            <person name="Chiu C.-H."/>
        </authorList>
    </citation>
    <scope>NUCLEOTIDE SEQUENCE [LARGE SCALE GENOMIC DNA]</scope>
    <source>
        <strain evidence="4 5">AN88</strain>
    </source>
</reference>
<comment type="caution">
    <text evidence="4">The sequence shown here is derived from an EMBL/GenBank/DDBJ whole genome shotgun (WGS) entry which is preliminary data.</text>
</comment>
<evidence type="ECO:0000256" key="1">
    <source>
        <dbReference type="ARBA" id="ARBA00023125"/>
    </source>
</evidence>
<sequence>MEKKQTRKEQALQTRSNILTVCTGLLREHTFDELSISMICREADISVGAFYHHFKTKSDIIVELYRDVDDVFVNDILPVCRQLPPLEAILQYLCEQCGYAETMGIDSIKNVYKAQIDNGNTFFASNARGLPDGLRCLLQRAVRECCLKTDTDIEKLLEELLIMSRGVIYYWCIRNGEINVRDYIYHMAEGYLQAYLANPSISL</sequence>
<dbReference type="InterPro" id="IPR001647">
    <property type="entry name" value="HTH_TetR"/>
</dbReference>
<evidence type="ECO:0000313" key="4">
    <source>
        <dbReference type="EMBL" id="KGJ53112.1"/>
    </source>
</evidence>
<dbReference type="Gene3D" id="1.10.357.10">
    <property type="entry name" value="Tetracycline Repressor, domain 2"/>
    <property type="match status" value="1"/>
</dbReference>
<feature type="domain" description="HTH tetR-type" evidence="3">
    <location>
        <begin position="12"/>
        <end position="72"/>
    </location>
</feature>
<dbReference type="InterPro" id="IPR050624">
    <property type="entry name" value="HTH-type_Tx_Regulator"/>
</dbReference>
<dbReference type="RefSeq" id="WP_009269456.1">
    <property type="nucleotide sequence ID" value="NZ_BAABXQ010000003.1"/>
</dbReference>
<name>A0A099I769_CLOIN</name>
<dbReference type="SUPFAM" id="SSF46689">
    <property type="entry name" value="Homeodomain-like"/>
    <property type="match status" value="1"/>
</dbReference>
<accession>A0A099I769</accession>
<evidence type="ECO:0000259" key="3">
    <source>
        <dbReference type="PROSITE" id="PS50977"/>
    </source>
</evidence>
<dbReference type="PROSITE" id="PS50977">
    <property type="entry name" value="HTH_TETR_2"/>
    <property type="match status" value="1"/>
</dbReference>
<gene>
    <name evidence="4" type="ORF">CIAN88_11015</name>
</gene>
<dbReference type="AlphaFoldDB" id="A0A099I769"/>
<keyword evidence="1 2" id="KW-0238">DNA-binding</keyword>
<dbReference type="PANTHER" id="PTHR43479">
    <property type="entry name" value="ACREF/ENVCD OPERON REPRESSOR-RELATED"/>
    <property type="match status" value="1"/>
</dbReference>
<dbReference type="InterPro" id="IPR009057">
    <property type="entry name" value="Homeodomain-like_sf"/>
</dbReference>
<feature type="DNA-binding region" description="H-T-H motif" evidence="2">
    <location>
        <begin position="35"/>
        <end position="54"/>
    </location>
</feature>
<dbReference type="EMBL" id="JQIF01000047">
    <property type="protein sequence ID" value="KGJ53112.1"/>
    <property type="molecule type" value="Genomic_DNA"/>
</dbReference>